<evidence type="ECO:0000256" key="2">
    <source>
        <dbReference type="ARBA" id="ARBA00004240"/>
    </source>
</evidence>
<evidence type="ECO:0000256" key="7">
    <source>
        <dbReference type="ARBA" id="ARBA00022692"/>
    </source>
</evidence>
<dbReference type="Pfam" id="PF13432">
    <property type="entry name" value="TPR_16"/>
    <property type="match status" value="2"/>
</dbReference>
<name>A0AAN9G0P4_9CAEN</name>
<evidence type="ECO:0000256" key="8">
    <source>
        <dbReference type="ARBA" id="ARBA00022737"/>
    </source>
</evidence>
<feature type="transmembrane region" description="Helical" evidence="15">
    <location>
        <begin position="451"/>
        <end position="469"/>
    </location>
</feature>
<feature type="transmembrane region" description="Helical" evidence="15">
    <location>
        <begin position="355"/>
        <end position="372"/>
    </location>
</feature>
<sequence length="773" mass="87235">MTAFAMHKTNGKHKNYNDPNATPQKRWDDCLPLPALSPVVTRLILFVVSIVCFVVSYDGDFVFDDSEAIVGNKDLQPERPITDLLYHDFWGNKLTNKSHKSYRPLTVLTYRWNYWLAGGLHPLGFHVVNIVLHGVVSVLFLSAFSSLLSGQGTSRTAGHDDEKASPVSKSAFFCSLLFAVHPVHTESVAGLVGRADLLCAVFFLLSFLAYVRACSDDENGSVYRPERVGWSWMLLSALCCFLATFSKEQGITVIGICCAYDIIIVSGVDPLKLIGLKSSASSSKQKAHQNGHNSHPEELSPWVKCLIQRQCVLVVSAFVFLLVRLQVMGLSPPTFQVPDNPHSFVNGSLYRGLNYNYLYAINGWLLLNPWWLCFDWSMGCIPTITSLADPRLVFVCVFWAFIGCLVFHTLSGELVHEKRCAMLGLAFLVGTFLPASNLLFRVGFVIAERNLYLPSAGFCILVTMGTVRLSSYRPLRQMVGVGVCLLCLVFIARCIHRSRHWRDELTLYSEGEKVCPLNGKVHYNIAKLRGDRGEVDFAINKYRLAIELNPEYDQAMNNLANILKDRGENLEAHSLLTRAVTINPEFAAAWMNLGIVQAQLKQYEAAESSYRTAILHRRKYPDCYYNLGNLYLEQKRHEDALAAWHNATILKPEHVNSWSNAIILLDNLGHQEQAVRMGEVALKILPDAAPLWFNIGNTQGKLERWADSERSFLNAIRLDPREARFHLNLGVLYHRWGKLDKAEQAYRKALERDPHNPSTQENLNMLERKRNNS</sequence>
<evidence type="ECO:0000313" key="17">
    <source>
        <dbReference type="EMBL" id="KAK7090856.1"/>
    </source>
</evidence>
<dbReference type="GO" id="GO:0005783">
    <property type="term" value="C:endoplasmic reticulum"/>
    <property type="evidence" value="ECO:0007669"/>
    <property type="project" value="UniProtKB-SubCell"/>
</dbReference>
<dbReference type="Gene3D" id="1.25.40.10">
    <property type="entry name" value="Tetratricopeptide repeat domain"/>
    <property type="match status" value="3"/>
</dbReference>
<keyword evidence="11 15" id="KW-1133">Transmembrane helix</keyword>
<feature type="transmembrane region" description="Helical" evidence="15">
    <location>
        <begin position="422"/>
        <end position="444"/>
    </location>
</feature>
<dbReference type="InterPro" id="IPR019734">
    <property type="entry name" value="TPR_rpt"/>
</dbReference>
<dbReference type="EC" id="2.4.1.109" evidence="5"/>
<dbReference type="InterPro" id="IPR052346">
    <property type="entry name" value="O-mannosyl-transferase_TMTC"/>
</dbReference>
<feature type="transmembrane region" description="Helical" evidence="15">
    <location>
        <begin position="35"/>
        <end position="57"/>
    </location>
</feature>
<accession>A0AAN9G0P4</accession>
<dbReference type="GO" id="GO:0004169">
    <property type="term" value="F:dolichyl-phosphate-mannose-protein mannosyltransferase activity"/>
    <property type="evidence" value="ECO:0007669"/>
    <property type="project" value="UniProtKB-EC"/>
</dbReference>
<dbReference type="PANTHER" id="PTHR44227">
    <property type="match status" value="1"/>
</dbReference>
<dbReference type="AlphaFoldDB" id="A0AAN9G0P4"/>
<dbReference type="Proteomes" id="UP001374579">
    <property type="component" value="Unassembled WGS sequence"/>
</dbReference>
<dbReference type="GO" id="GO:0016020">
    <property type="term" value="C:membrane"/>
    <property type="evidence" value="ECO:0007669"/>
    <property type="project" value="UniProtKB-SubCell"/>
</dbReference>
<comment type="subcellular location">
    <subcellularLocation>
        <location evidence="2">Endoplasmic reticulum</location>
    </subcellularLocation>
    <subcellularLocation>
        <location evidence="1">Membrane</location>
        <topology evidence="1">Multi-pass membrane protein</topology>
    </subcellularLocation>
</comment>
<feature type="repeat" description="TPR" evidence="13">
    <location>
        <begin position="723"/>
        <end position="756"/>
    </location>
</feature>
<keyword evidence="6" id="KW-0808">Transferase</keyword>
<evidence type="ECO:0000256" key="13">
    <source>
        <dbReference type="PROSITE-ProRule" id="PRU00339"/>
    </source>
</evidence>
<evidence type="ECO:0000256" key="6">
    <source>
        <dbReference type="ARBA" id="ARBA00022679"/>
    </source>
</evidence>
<feature type="transmembrane region" description="Helical" evidence="15">
    <location>
        <begin position="311"/>
        <end position="335"/>
    </location>
</feature>
<dbReference type="Pfam" id="PF13181">
    <property type="entry name" value="TPR_8"/>
    <property type="match status" value="1"/>
</dbReference>
<feature type="transmembrane region" description="Helical" evidence="15">
    <location>
        <begin position="195"/>
        <end position="215"/>
    </location>
</feature>
<keyword evidence="12 15" id="KW-0472">Membrane</keyword>
<dbReference type="PROSITE" id="PS50005">
    <property type="entry name" value="TPR"/>
    <property type="match status" value="4"/>
</dbReference>
<dbReference type="EMBL" id="JBAMIC010000024">
    <property type="protein sequence ID" value="KAK7090856.1"/>
    <property type="molecule type" value="Genomic_DNA"/>
</dbReference>
<dbReference type="Pfam" id="PF08409">
    <property type="entry name" value="TMTC_DUF1736"/>
    <property type="match status" value="1"/>
</dbReference>
<feature type="transmembrane region" description="Helical" evidence="15">
    <location>
        <begin position="123"/>
        <end position="145"/>
    </location>
</feature>
<evidence type="ECO:0000256" key="4">
    <source>
        <dbReference type="ARBA" id="ARBA00007882"/>
    </source>
</evidence>
<comment type="pathway">
    <text evidence="3">Protein modification; protein glycosylation.</text>
</comment>
<keyword evidence="9 13" id="KW-0802">TPR repeat</keyword>
<feature type="repeat" description="TPR" evidence="13">
    <location>
        <begin position="689"/>
        <end position="722"/>
    </location>
</feature>
<feature type="domain" description="DUF1736" evidence="16">
    <location>
        <begin position="331"/>
        <end position="402"/>
    </location>
</feature>
<comment type="caution">
    <text evidence="17">The sequence shown here is derived from an EMBL/GenBank/DDBJ whole genome shotgun (WGS) entry which is preliminary data.</text>
</comment>
<proteinExistence type="inferred from homology"/>
<evidence type="ECO:0000256" key="5">
    <source>
        <dbReference type="ARBA" id="ARBA00012839"/>
    </source>
</evidence>
<organism evidence="17 18">
    <name type="scientific">Littorina saxatilis</name>
    <dbReference type="NCBI Taxonomy" id="31220"/>
    <lineage>
        <taxon>Eukaryota</taxon>
        <taxon>Metazoa</taxon>
        <taxon>Spiralia</taxon>
        <taxon>Lophotrochozoa</taxon>
        <taxon>Mollusca</taxon>
        <taxon>Gastropoda</taxon>
        <taxon>Caenogastropoda</taxon>
        <taxon>Littorinimorpha</taxon>
        <taxon>Littorinoidea</taxon>
        <taxon>Littorinidae</taxon>
        <taxon>Littorina</taxon>
    </lineage>
</organism>
<dbReference type="PANTHER" id="PTHR44227:SF3">
    <property type="entry name" value="PROTEIN O-MANNOSYL-TRANSFERASE TMTC4"/>
    <property type="match status" value="1"/>
</dbReference>
<feature type="region of interest" description="Disordered" evidence="14">
    <location>
        <begin position="753"/>
        <end position="773"/>
    </location>
</feature>
<gene>
    <name evidence="17" type="ORF">V1264_010603</name>
</gene>
<dbReference type="SMART" id="SM00028">
    <property type="entry name" value="TPR"/>
    <property type="match status" value="7"/>
</dbReference>
<evidence type="ECO:0000256" key="3">
    <source>
        <dbReference type="ARBA" id="ARBA00004922"/>
    </source>
</evidence>
<evidence type="ECO:0000313" key="18">
    <source>
        <dbReference type="Proteomes" id="UP001374579"/>
    </source>
</evidence>
<protein>
    <recommendedName>
        <fullName evidence="5">dolichyl-phosphate-mannose--protein mannosyltransferase</fullName>
        <ecNumber evidence="5">2.4.1.109</ecNumber>
    </recommendedName>
</protein>
<evidence type="ECO:0000256" key="9">
    <source>
        <dbReference type="ARBA" id="ARBA00022803"/>
    </source>
</evidence>
<feature type="transmembrane region" description="Helical" evidence="15">
    <location>
        <begin position="392"/>
        <end position="410"/>
    </location>
</feature>
<feature type="repeat" description="TPR" evidence="13">
    <location>
        <begin position="519"/>
        <end position="552"/>
    </location>
</feature>
<comment type="similarity">
    <text evidence="4">Belongs to the TMTC family.</text>
</comment>
<evidence type="ECO:0000256" key="12">
    <source>
        <dbReference type="ARBA" id="ARBA00023136"/>
    </source>
</evidence>
<dbReference type="SUPFAM" id="SSF48452">
    <property type="entry name" value="TPR-like"/>
    <property type="match status" value="1"/>
</dbReference>
<reference evidence="17 18" key="1">
    <citation type="submission" date="2024-02" db="EMBL/GenBank/DDBJ databases">
        <title>Chromosome-scale genome assembly of the rough periwinkle Littorina saxatilis.</title>
        <authorList>
            <person name="De Jode A."/>
            <person name="Faria R."/>
            <person name="Formenti G."/>
            <person name="Sims Y."/>
            <person name="Smith T.P."/>
            <person name="Tracey A."/>
            <person name="Wood J.M.D."/>
            <person name="Zagrodzka Z.B."/>
            <person name="Johannesson K."/>
            <person name="Butlin R.K."/>
            <person name="Leder E.H."/>
        </authorList>
    </citation>
    <scope>NUCLEOTIDE SEQUENCE [LARGE SCALE GENOMIC DNA]</scope>
    <source>
        <strain evidence="17">Snail1</strain>
        <tissue evidence="17">Muscle</tissue>
    </source>
</reference>
<dbReference type="InterPro" id="IPR013618">
    <property type="entry name" value="TMTC_DUF1736"/>
</dbReference>
<feature type="transmembrane region" description="Helical" evidence="15">
    <location>
        <begin position="227"/>
        <end position="245"/>
    </location>
</feature>
<evidence type="ECO:0000256" key="1">
    <source>
        <dbReference type="ARBA" id="ARBA00004141"/>
    </source>
</evidence>
<evidence type="ECO:0000256" key="15">
    <source>
        <dbReference type="SAM" id="Phobius"/>
    </source>
</evidence>
<feature type="repeat" description="TPR" evidence="13">
    <location>
        <begin position="621"/>
        <end position="654"/>
    </location>
</feature>
<evidence type="ECO:0000256" key="10">
    <source>
        <dbReference type="ARBA" id="ARBA00022824"/>
    </source>
</evidence>
<dbReference type="GO" id="GO:0030968">
    <property type="term" value="P:endoplasmic reticulum unfolded protein response"/>
    <property type="evidence" value="ECO:0007669"/>
    <property type="project" value="TreeGrafter"/>
</dbReference>
<keyword evidence="18" id="KW-1185">Reference proteome</keyword>
<evidence type="ECO:0000256" key="11">
    <source>
        <dbReference type="ARBA" id="ARBA00022989"/>
    </source>
</evidence>
<dbReference type="InterPro" id="IPR011990">
    <property type="entry name" value="TPR-like_helical_dom_sf"/>
</dbReference>
<keyword evidence="10" id="KW-0256">Endoplasmic reticulum</keyword>
<feature type="transmembrane region" description="Helical" evidence="15">
    <location>
        <begin position="475"/>
        <end position="495"/>
    </location>
</feature>
<keyword evidence="8" id="KW-0677">Repeat</keyword>
<dbReference type="PROSITE" id="PS50293">
    <property type="entry name" value="TPR_REGION"/>
    <property type="match status" value="1"/>
</dbReference>
<evidence type="ECO:0000256" key="14">
    <source>
        <dbReference type="SAM" id="MobiDB-lite"/>
    </source>
</evidence>
<keyword evidence="7 15" id="KW-0812">Transmembrane</keyword>
<evidence type="ECO:0000259" key="16">
    <source>
        <dbReference type="Pfam" id="PF08409"/>
    </source>
</evidence>